<evidence type="ECO:0000256" key="7">
    <source>
        <dbReference type="ARBA" id="ARBA00022679"/>
    </source>
</evidence>
<proteinExistence type="inferred from homology"/>
<sequence length="654" mass="70839">MEQDVETNTPAKKRLSWHQVNEGIAFALGNLGHSAFYGALSTYFIVFVTSGMFSGLSTQVANRLIGLITGLVVVIRLAEVVVDPILGNIVDNTETRWGKFKPWQLIGSIVSSILLVIIFTGIFGLAKVNWLLFAIVFVILFVTLDIFYSFADVSYWGMVPAISEDSHARGIFTALGSFTGSIGWNGLTMIVVPITTYFTYLATGKHTQGPQGWLAFAIIVAIVAVLSAVSVALGTKEKDNAIRQAAKQKTSIKDVFVGIIKNDQILWISLAYLLYSLAYVVTNGVLFYLFKFVIGKPGEFWIAGAVATIVGFATAPLYPILNKFIPRKILYTVGQICMILSYIIFITARTNMALLIVGLILFNFTFAQLVVVLSLTDSIEYGQLKNGNRNEAVVLAVRPMLDKITGAFSNGIVGAIALVAGMTGSATAADMTAHDIHTFEVLAFYTPLVCAILSLLVFLFKVKITEKKHAEIVDELQAKLATDTLPHSATAQATKATTQAQTMVLAPVSGRSLALQDVVTEDGHGLPGTGFAIQPSDGTLYAPFDGTIRFTFSTKHTLGIVSTTGLETIIHVGLGTVNLRGAGFTTYYQDGQIVHAGDRLMTFDRNLIRQRGYDDVVVTFFTQPRQITATDKVAPTTVTHGNPVLNVTFQAPQS</sequence>
<dbReference type="CDD" id="cd17332">
    <property type="entry name" value="MFS_MelB_like"/>
    <property type="match status" value="1"/>
</dbReference>
<dbReference type="PANTHER" id="PTHR11328">
    <property type="entry name" value="MAJOR FACILITATOR SUPERFAMILY DOMAIN-CONTAINING PROTEIN"/>
    <property type="match status" value="1"/>
</dbReference>
<dbReference type="SUPFAM" id="SSF103473">
    <property type="entry name" value="MFS general substrate transporter"/>
    <property type="match status" value="1"/>
</dbReference>
<dbReference type="InterPro" id="IPR039672">
    <property type="entry name" value="MFS_2"/>
</dbReference>
<reference evidence="14 15" key="1">
    <citation type="journal article" date="2015" name="Genome Announc.">
        <title>Expanding the biotechnology potential of lactobacilli through comparative genomics of 213 strains and associated genera.</title>
        <authorList>
            <person name="Sun Z."/>
            <person name="Harris H.M."/>
            <person name="McCann A."/>
            <person name="Guo C."/>
            <person name="Argimon S."/>
            <person name="Zhang W."/>
            <person name="Yang X."/>
            <person name="Jeffery I.B."/>
            <person name="Cooney J.C."/>
            <person name="Kagawa T.F."/>
            <person name="Liu W."/>
            <person name="Song Y."/>
            <person name="Salvetti E."/>
            <person name="Wrobel A."/>
            <person name="Rasinkangas P."/>
            <person name="Parkhill J."/>
            <person name="Rea M.C."/>
            <person name="O'Sullivan O."/>
            <person name="Ritari J."/>
            <person name="Douillard F.P."/>
            <person name="Paul Ross R."/>
            <person name="Yang R."/>
            <person name="Briner A.E."/>
            <person name="Felis G.E."/>
            <person name="de Vos W.M."/>
            <person name="Barrangou R."/>
            <person name="Klaenhammer T.R."/>
            <person name="Caufield P.W."/>
            <person name="Cui Y."/>
            <person name="Zhang H."/>
            <person name="O'Toole P.W."/>
        </authorList>
    </citation>
    <scope>NUCLEOTIDE SEQUENCE [LARGE SCALE GENOMIC DNA]</scope>
    <source>
        <strain evidence="14 15">DSM 15429</strain>
    </source>
</reference>
<feature type="transmembrane region" description="Helical" evidence="12">
    <location>
        <begin position="270"/>
        <end position="294"/>
    </location>
</feature>
<dbReference type="GO" id="GO:0009401">
    <property type="term" value="P:phosphoenolpyruvate-dependent sugar phosphotransferase system"/>
    <property type="evidence" value="ECO:0007669"/>
    <property type="project" value="InterPro"/>
</dbReference>
<dbReference type="InterPro" id="IPR011055">
    <property type="entry name" value="Dup_hybrid_motif"/>
</dbReference>
<evidence type="ECO:0000313" key="14">
    <source>
        <dbReference type="EMBL" id="KRL47459.1"/>
    </source>
</evidence>
<feature type="domain" description="PTS EIIA type-1" evidence="13">
    <location>
        <begin position="517"/>
        <end position="623"/>
    </location>
</feature>
<dbReference type="InterPro" id="IPR036259">
    <property type="entry name" value="MFS_trans_sf"/>
</dbReference>
<feature type="transmembrane region" description="Helical" evidence="12">
    <location>
        <begin position="441"/>
        <end position="460"/>
    </location>
</feature>
<feature type="transmembrane region" description="Helical" evidence="12">
    <location>
        <begin position="35"/>
        <end position="57"/>
    </location>
</feature>
<feature type="transmembrane region" description="Helical" evidence="12">
    <location>
        <begin position="300"/>
        <end position="321"/>
    </location>
</feature>
<evidence type="ECO:0000256" key="6">
    <source>
        <dbReference type="ARBA" id="ARBA00022597"/>
    </source>
</evidence>
<name>A0A0R1R2C5_9LACO</name>
<evidence type="ECO:0000256" key="12">
    <source>
        <dbReference type="SAM" id="Phobius"/>
    </source>
</evidence>
<keyword evidence="5" id="KW-0597">Phosphoprotein</keyword>
<evidence type="ECO:0000256" key="1">
    <source>
        <dbReference type="ARBA" id="ARBA00004651"/>
    </source>
</evidence>
<evidence type="ECO:0000256" key="9">
    <source>
        <dbReference type="ARBA" id="ARBA00022847"/>
    </source>
</evidence>
<dbReference type="EMBL" id="AZFC01000028">
    <property type="protein sequence ID" value="KRL47459.1"/>
    <property type="molecule type" value="Genomic_DNA"/>
</dbReference>
<evidence type="ECO:0000256" key="4">
    <source>
        <dbReference type="ARBA" id="ARBA00022475"/>
    </source>
</evidence>
<feature type="transmembrane region" description="Helical" evidence="12">
    <location>
        <begin position="407"/>
        <end position="429"/>
    </location>
</feature>
<dbReference type="PANTHER" id="PTHR11328:SF36">
    <property type="entry name" value="MELIBIOSE PERMEASE"/>
    <property type="match status" value="1"/>
</dbReference>
<dbReference type="Gene3D" id="2.70.70.10">
    <property type="entry name" value="Glucose Permease (Domain IIA)"/>
    <property type="match status" value="1"/>
</dbReference>
<evidence type="ECO:0000256" key="3">
    <source>
        <dbReference type="ARBA" id="ARBA00022448"/>
    </source>
</evidence>
<keyword evidence="6" id="KW-0762">Sugar transport</keyword>
<feature type="transmembrane region" description="Helical" evidence="12">
    <location>
        <begin position="130"/>
        <end position="151"/>
    </location>
</feature>
<keyword evidence="3" id="KW-0813">Transport</keyword>
<keyword evidence="7" id="KW-0808">Transferase</keyword>
<dbReference type="RefSeq" id="WP_056964735.1">
    <property type="nucleotide sequence ID" value="NZ_AZFC01000028.1"/>
</dbReference>
<comment type="similarity">
    <text evidence="2">In the N-terminal section; belongs to the sodium:galactoside symporter (TC 2.A.2) family.</text>
</comment>
<dbReference type="Pfam" id="PF13347">
    <property type="entry name" value="MFS_2"/>
    <property type="match status" value="1"/>
</dbReference>
<evidence type="ECO:0000259" key="13">
    <source>
        <dbReference type="PROSITE" id="PS51093"/>
    </source>
</evidence>
<keyword evidence="11 12" id="KW-0472">Membrane</keyword>
<evidence type="ECO:0000313" key="15">
    <source>
        <dbReference type="Proteomes" id="UP000051835"/>
    </source>
</evidence>
<feature type="transmembrane region" description="Helical" evidence="12">
    <location>
        <begin position="102"/>
        <end position="123"/>
    </location>
</feature>
<evidence type="ECO:0000256" key="2">
    <source>
        <dbReference type="ARBA" id="ARBA00007724"/>
    </source>
</evidence>
<accession>A0A0R1R2C5</accession>
<feature type="transmembrane region" description="Helical" evidence="12">
    <location>
        <begin position="213"/>
        <end position="233"/>
    </location>
</feature>
<dbReference type="InterPro" id="IPR018043">
    <property type="entry name" value="Na/Gal_symport_CS"/>
</dbReference>
<dbReference type="Gene3D" id="1.20.1250.20">
    <property type="entry name" value="MFS general substrate transporter like domains"/>
    <property type="match status" value="2"/>
</dbReference>
<protein>
    <submittedName>
        <fullName evidence="14">Lactose permease</fullName>
    </submittedName>
</protein>
<keyword evidence="9" id="KW-0769">Symport</keyword>
<feature type="transmembrane region" description="Helical" evidence="12">
    <location>
        <begin position="352"/>
        <end position="375"/>
    </location>
</feature>
<dbReference type="NCBIfam" id="TIGR00792">
    <property type="entry name" value="gph"/>
    <property type="match status" value="1"/>
</dbReference>
<organism evidence="14 15">
    <name type="scientific">Levilactobacillus spicheri DSM 15429</name>
    <dbReference type="NCBI Taxonomy" id="1423805"/>
    <lineage>
        <taxon>Bacteria</taxon>
        <taxon>Bacillati</taxon>
        <taxon>Bacillota</taxon>
        <taxon>Bacilli</taxon>
        <taxon>Lactobacillales</taxon>
        <taxon>Lactobacillaceae</taxon>
        <taxon>Levilactobacillus</taxon>
    </lineage>
</organism>
<dbReference type="GO" id="GO:0005886">
    <property type="term" value="C:plasma membrane"/>
    <property type="evidence" value="ECO:0007669"/>
    <property type="project" value="UniProtKB-SubCell"/>
</dbReference>
<evidence type="ECO:0000256" key="11">
    <source>
        <dbReference type="ARBA" id="ARBA00023136"/>
    </source>
</evidence>
<dbReference type="NCBIfam" id="TIGR00830">
    <property type="entry name" value="PTBA"/>
    <property type="match status" value="1"/>
</dbReference>
<dbReference type="Proteomes" id="UP000051835">
    <property type="component" value="Unassembled WGS sequence"/>
</dbReference>
<dbReference type="SUPFAM" id="SSF51261">
    <property type="entry name" value="Duplicated hybrid motif"/>
    <property type="match status" value="1"/>
</dbReference>
<keyword evidence="10 12" id="KW-1133">Transmembrane helix</keyword>
<dbReference type="InterPro" id="IPR001127">
    <property type="entry name" value="PTS_EIIA_1_perm"/>
</dbReference>
<keyword evidence="4" id="KW-1003">Cell membrane</keyword>
<dbReference type="PATRIC" id="fig|1423805.4.peg.2395"/>
<dbReference type="AlphaFoldDB" id="A0A0R1R2C5"/>
<dbReference type="GO" id="GO:0016740">
    <property type="term" value="F:transferase activity"/>
    <property type="evidence" value="ECO:0007669"/>
    <property type="project" value="UniProtKB-KW"/>
</dbReference>
<dbReference type="PROSITE" id="PS51093">
    <property type="entry name" value="PTS_EIIA_TYPE_1"/>
    <property type="match status" value="1"/>
</dbReference>
<dbReference type="GO" id="GO:0015293">
    <property type="term" value="F:symporter activity"/>
    <property type="evidence" value="ECO:0007669"/>
    <property type="project" value="UniProtKB-KW"/>
</dbReference>
<dbReference type="Pfam" id="PF00358">
    <property type="entry name" value="PTS_EIIA_1"/>
    <property type="match status" value="1"/>
</dbReference>
<gene>
    <name evidence="14" type="ORF">FD37_GL002327</name>
</gene>
<feature type="transmembrane region" description="Helical" evidence="12">
    <location>
        <begin position="328"/>
        <end position="346"/>
    </location>
</feature>
<dbReference type="PROSITE" id="PS00872">
    <property type="entry name" value="NA_GALACTOSIDE_SYMP"/>
    <property type="match status" value="1"/>
</dbReference>
<comment type="subcellular location">
    <subcellularLocation>
        <location evidence="1">Cell membrane</location>
        <topology evidence="1">Multi-pass membrane protein</topology>
    </subcellularLocation>
</comment>
<evidence type="ECO:0000256" key="10">
    <source>
        <dbReference type="ARBA" id="ARBA00022989"/>
    </source>
</evidence>
<evidence type="ECO:0000256" key="5">
    <source>
        <dbReference type="ARBA" id="ARBA00022553"/>
    </source>
</evidence>
<comment type="caution">
    <text evidence="14">The sequence shown here is derived from an EMBL/GenBank/DDBJ whole genome shotgun (WGS) entry which is preliminary data.</text>
</comment>
<keyword evidence="8 12" id="KW-0812">Transmembrane</keyword>
<evidence type="ECO:0000256" key="8">
    <source>
        <dbReference type="ARBA" id="ARBA00022692"/>
    </source>
</evidence>
<dbReference type="InterPro" id="IPR001927">
    <property type="entry name" value="Na/Gal_symport"/>
</dbReference>
<dbReference type="GO" id="GO:0006814">
    <property type="term" value="P:sodium ion transport"/>
    <property type="evidence" value="ECO:0007669"/>
    <property type="project" value="InterPro"/>
</dbReference>